<dbReference type="InterPro" id="IPR042104">
    <property type="entry name" value="PKS_dehydratase_sf"/>
</dbReference>
<evidence type="ECO:0000256" key="2">
    <source>
        <dbReference type="ARBA" id="ARBA00022553"/>
    </source>
</evidence>
<dbReference type="SUPFAM" id="SSF47336">
    <property type="entry name" value="ACP-like"/>
    <property type="match status" value="1"/>
</dbReference>
<dbReference type="Gene3D" id="3.40.50.1820">
    <property type="entry name" value="alpha/beta hydrolase"/>
    <property type="match status" value="1"/>
</dbReference>
<dbReference type="InterPro" id="IPR049552">
    <property type="entry name" value="PKS_DH_N"/>
</dbReference>
<dbReference type="SMART" id="SM01294">
    <property type="entry name" value="PKS_PP_betabranch"/>
    <property type="match status" value="1"/>
</dbReference>
<keyword evidence="6" id="KW-0378">Hydrolase</keyword>
<dbReference type="InterPro" id="IPR049900">
    <property type="entry name" value="PKS_mFAS_DH"/>
</dbReference>
<dbReference type="InterPro" id="IPR000073">
    <property type="entry name" value="AB_hydrolase_1"/>
</dbReference>
<protein>
    <submittedName>
        <fullName evidence="6">Alpha/beta fold hydrolase</fullName>
    </submittedName>
</protein>
<evidence type="ECO:0000259" key="5">
    <source>
        <dbReference type="PROSITE" id="PS52019"/>
    </source>
</evidence>
<dbReference type="InterPro" id="IPR049551">
    <property type="entry name" value="PKS_DH_C"/>
</dbReference>
<dbReference type="SUPFAM" id="SSF53474">
    <property type="entry name" value="alpha/beta-Hydrolases"/>
    <property type="match status" value="1"/>
</dbReference>
<comment type="caution">
    <text evidence="6">The sequence shown here is derived from an EMBL/GenBank/DDBJ whole genome shotgun (WGS) entry which is preliminary data.</text>
</comment>
<feature type="domain" description="Carrier" evidence="4">
    <location>
        <begin position="326"/>
        <end position="403"/>
    </location>
</feature>
<dbReference type="GO" id="GO:0016020">
    <property type="term" value="C:membrane"/>
    <property type="evidence" value="ECO:0007669"/>
    <property type="project" value="TreeGrafter"/>
</dbReference>
<dbReference type="SMART" id="SM00823">
    <property type="entry name" value="PKS_PP"/>
    <property type="match status" value="1"/>
</dbReference>
<reference evidence="6 7" key="1">
    <citation type="submission" date="2019-11" db="EMBL/GenBank/DDBJ databases">
        <title>Paenibacillus monticola sp. nov., a novel PGPR strain isolated from mountain sample in China.</title>
        <authorList>
            <person name="Zhao Q."/>
            <person name="Li H.-P."/>
            <person name="Zhang J.-L."/>
        </authorList>
    </citation>
    <scope>NUCLEOTIDE SEQUENCE [LARGE SCALE GENOMIC DNA]</scope>
    <source>
        <strain evidence="6 7">LC-T2</strain>
    </source>
</reference>
<feature type="region of interest" description="N-terminal hotdog fold" evidence="3">
    <location>
        <begin position="1"/>
        <end position="120"/>
    </location>
</feature>
<feature type="region of interest" description="C-terminal hotdog fold" evidence="3">
    <location>
        <begin position="134"/>
        <end position="282"/>
    </location>
</feature>
<dbReference type="PANTHER" id="PTHR43798">
    <property type="entry name" value="MONOACYLGLYCEROL LIPASE"/>
    <property type="match status" value="1"/>
</dbReference>
<dbReference type="InterPro" id="IPR009081">
    <property type="entry name" value="PP-bd_ACP"/>
</dbReference>
<organism evidence="6 7">
    <name type="scientific">Paenibacillus monticola</name>
    <dbReference type="NCBI Taxonomy" id="2666075"/>
    <lineage>
        <taxon>Bacteria</taxon>
        <taxon>Bacillati</taxon>
        <taxon>Bacillota</taxon>
        <taxon>Bacilli</taxon>
        <taxon>Bacillales</taxon>
        <taxon>Paenibacillaceae</taxon>
        <taxon>Paenibacillus</taxon>
    </lineage>
</organism>
<feature type="domain" description="PKS/mFAS DH" evidence="5">
    <location>
        <begin position="1"/>
        <end position="282"/>
    </location>
</feature>
<dbReference type="PROSITE" id="PS50075">
    <property type="entry name" value="CARRIER"/>
    <property type="match status" value="1"/>
</dbReference>
<evidence type="ECO:0000259" key="4">
    <source>
        <dbReference type="PROSITE" id="PS50075"/>
    </source>
</evidence>
<dbReference type="Pfam" id="PF21089">
    <property type="entry name" value="PKS_DH_N"/>
    <property type="match status" value="1"/>
</dbReference>
<dbReference type="AlphaFoldDB" id="A0A7X2H1J2"/>
<dbReference type="EMBL" id="WJXB01000001">
    <property type="protein sequence ID" value="MRN51871.1"/>
    <property type="molecule type" value="Genomic_DNA"/>
</dbReference>
<dbReference type="Pfam" id="PF00561">
    <property type="entry name" value="Abhydrolase_1"/>
    <property type="match status" value="2"/>
</dbReference>
<sequence>MDFKNNYKFTMLMKHDNLFVRHHRINGQHAVPGAVFLDSIFRALTSRGFDPASLELRDILFLEPVMISKTMDKAVQIVLERTAEDWSFKVQCRDEKNGNVMDPGWKDVLEGKVCLSGEPEIYKIDIPQLKIQATQVENIERSYAQMRKAGLCHYDFMKLQGEVYMNASYLLAEVSLSSLAERYCHQFFIHPAFLDGAFLVPGVVSADSESAEQPFIPMYVQSFRAFGPIRGKGYIHISEDSVKRSPAQDIIYFDVQLYHDNGEVAAYYKMFGARRIDFTDRKGGAKPAGDPILSEMKGGTEPAVIPTPANTANPALVIVPAASKSATRSHIEKMLAEAISAITGNLPAETSLTDDFYSQGLDSKNLLTLVGKLEGEFGIKMYPTLLFEYTNIKALSQYIEKEQRNTVNQNVKAIANKKAITELSHSVHGSEASANIKVMAVNSLRHSQAVVNYWKQMRIGKTPDREGVLLNREQLELILDCDPSLLVHLTVQTKEDTAIEMAVSGQGETVLLIPGFGFTASQWVSQMKEWSSSFRLIAIHMPGTSLSESTHDLSMEGISNTFMEVVEQLSPSGPIHIVGSSWGGMLGQYISALHPEKVASLTLAGSFAQGVEKLYEIDMRERLRQDFDNLGRSKDYLKVLDSEFVNYAILSEFGEHMGNSTSSVKILSMIKTPTLIVSGRKDMVFDTDESRFLHERIPHSELLEIPTAGHLPNITHSKLFTEKVQEFIQSKSIRTREIPLLNY</sequence>
<gene>
    <name evidence="6" type="ORF">GJB61_02515</name>
</gene>
<evidence type="ECO:0000256" key="1">
    <source>
        <dbReference type="ARBA" id="ARBA00022450"/>
    </source>
</evidence>
<dbReference type="Pfam" id="PF00550">
    <property type="entry name" value="PP-binding"/>
    <property type="match status" value="1"/>
</dbReference>
<dbReference type="Proteomes" id="UP000463051">
    <property type="component" value="Unassembled WGS sequence"/>
</dbReference>
<feature type="active site" description="Proton acceptor; for dehydratase activity" evidence="3">
    <location>
        <position position="23"/>
    </location>
</feature>
<dbReference type="Gene3D" id="3.10.129.110">
    <property type="entry name" value="Polyketide synthase dehydratase"/>
    <property type="match status" value="1"/>
</dbReference>
<dbReference type="RefSeq" id="WP_154116783.1">
    <property type="nucleotide sequence ID" value="NZ_WJXB01000001.1"/>
</dbReference>
<dbReference type="Pfam" id="PF14765">
    <property type="entry name" value="PS-DH"/>
    <property type="match status" value="1"/>
</dbReference>
<dbReference type="InterPro" id="IPR020806">
    <property type="entry name" value="PKS_PP-bd"/>
</dbReference>
<dbReference type="PANTHER" id="PTHR43798:SF33">
    <property type="entry name" value="HYDROLASE, PUTATIVE (AFU_ORTHOLOGUE AFUA_2G14860)-RELATED"/>
    <property type="match status" value="1"/>
</dbReference>
<dbReference type="PROSITE" id="PS52019">
    <property type="entry name" value="PKS_MFAS_DH"/>
    <property type="match status" value="1"/>
</dbReference>
<dbReference type="InterPro" id="IPR036736">
    <property type="entry name" value="ACP-like_sf"/>
</dbReference>
<dbReference type="Gene3D" id="1.10.1200.10">
    <property type="entry name" value="ACP-like"/>
    <property type="match status" value="1"/>
</dbReference>
<feature type="active site" description="Proton donor; for dehydratase activity" evidence="3">
    <location>
        <position position="195"/>
    </location>
</feature>
<name>A0A7X2H1J2_9BACL</name>
<keyword evidence="1" id="KW-0596">Phosphopantetheine</keyword>
<keyword evidence="7" id="KW-1185">Reference proteome</keyword>
<evidence type="ECO:0000313" key="7">
    <source>
        <dbReference type="Proteomes" id="UP000463051"/>
    </source>
</evidence>
<dbReference type="GO" id="GO:0031177">
    <property type="term" value="F:phosphopantetheine binding"/>
    <property type="evidence" value="ECO:0007669"/>
    <property type="project" value="InterPro"/>
</dbReference>
<dbReference type="GO" id="GO:0016787">
    <property type="term" value="F:hydrolase activity"/>
    <property type="evidence" value="ECO:0007669"/>
    <property type="project" value="UniProtKB-KW"/>
</dbReference>
<evidence type="ECO:0000256" key="3">
    <source>
        <dbReference type="PROSITE-ProRule" id="PRU01363"/>
    </source>
</evidence>
<accession>A0A7X2H1J2</accession>
<evidence type="ECO:0000313" key="6">
    <source>
        <dbReference type="EMBL" id="MRN51871.1"/>
    </source>
</evidence>
<dbReference type="InterPro" id="IPR050266">
    <property type="entry name" value="AB_hydrolase_sf"/>
</dbReference>
<dbReference type="InterPro" id="IPR029058">
    <property type="entry name" value="AB_hydrolase_fold"/>
</dbReference>
<proteinExistence type="predicted"/>
<keyword evidence="2" id="KW-0597">Phosphoprotein</keyword>